<dbReference type="GeneTree" id="ENSGT00940000175405"/>
<dbReference type="GO" id="GO:0003676">
    <property type="term" value="F:nucleic acid binding"/>
    <property type="evidence" value="ECO:0007669"/>
    <property type="project" value="InterPro"/>
</dbReference>
<name>A0A3B5B405_9TELE</name>
<dbReference type="PANTHER" id="PTHR46060:SF1">
    <property type="entry name" value="MARINER MOS1 TRANSPOSASE-LIKE PROTEIN"/>
    <property type="match status" value="1"/>
</dbReference>
<sequence length="156" mass="18528">MLLYTYPLGIVHCEFLPQGQTINQHVYKEILRRLLCSVREKRQELWQDKSWLLHHDKAPAHNALSIRQFLAEKNITMLEQPPYSPHLAPWDFFLFHKLKGVIKGTRFEDVDDIKMAVMTELRRIPEESFQECMAAWQRRLGKCVRLQGDYFEGENS</sequence>
<dbReference type="Pfam" id="PF13358">
    <property type="entry name" value="DDE_3"/>
    <property type="match status" value="1"/>
</dbReference>
<feature type="domain" description="Tc1-like transposase DDE" evidence="1">
    <location>
        <begin position="21"/>
        <end position="113"/>
    </location>
</feature>
<organism evidence="2">
    <name type="scientific">Stegastes partitus</name>
    <name type="common">bicolor damselfish</name>
    <dbReference type="NCBI Taxonomy" id="144197"/>
    <lineage>
        <taxon>Eukaryota</taxon>
        <taxon>Metazoa</taxon>
        <taxon>Chordata</taxon>
        <taxon>Craniata</taxon>
        <taxon>Vertebrata</taxon>
        <taxon>Euteleostomi</taxon>
        <taxon>Actinopterygii</taxon>
        <taxon>Neopterygii</taxon>
        <taxon>Teleostei</taxon>
        <taxon>Neoteleostei</taxon>
        <taxon>Acanthomorphata</taxon>
        <taxon>Ovalentaria</taxon>
        <taxon>Pomacentridae</taxon>
        <taxon>Stegastes</taxon>
    </lineage>
</organism>
<dbReference type="InterPro" id="IPR036397">
    <property type="entry name" value="RNaseH_sf"/>
</dbReference>
<dbReference type="InterPro" id="IPR038717">
    <property type="entry name" value="Tc1-like_DDE_dom"/>
</dbReference>
<dbReference type="STRING" id="144197.ENSSPAP00000027511"/>
<dbReference type="Ensembl" id="ENSSPAT00000027960.1">
    <property type="protein sequence ID" value="ENSSPAP00000027511.1"/>
    <property type="gene ID" value="ENSSPAG00000020742.1"/>
</dbReference>
<accession>A0A3B5B405</accession>
<evidence type="ECO:0000259" key="1">
    <source>
        <dbReference type="Pfam" id="PF13358"/>
    </source>
</evidence>
<evidence type="ECO:0000313" key="2">
    <source>
        <dbReference type="Ensembl" id="ENSSPAP00000027511.1"/>
    </source>
</evidence>
<dbReference type="InterPro" id="IPR052709">
    <property type="entry name" value="Transposase-MT_Hybrid"/>
</dbReference>
<dbReference type="AlphaFoldDB" id="A0A3B5B405"/>
<reference evidence="2" key="1">
    <citation type="submission" date="2023-09" db="UniProtKB">
        <authorList>
            <consortium name="Ensembl"/>
        </authorList>
    </citation>
    <scope>IDENTIFICATION</scope>
</reference>
<dbReference type="Gene3D" id="3.30.420.10">
    <property type="entry name" value="Ribonuclease H-like superfamily/Ribonuclease H"/>
    <property type="match status" value="1"/>
</dbReference>
<protein>
    <recommendedName>
        <fullName evidence="1">Tc1-like transposase DDE domain-containing protein</fullName>
    </recommendedName>
</protein>
<proteinExistence type="predicted"/>
<dbReference type="PANTHER" id="PTHR46060">
    <property type="entry name" value="MARINER MOS1 TRANSPOSASE-LIKE PROTEIN"/>
    <property type="match status" value="1"/>
</dbReference>